<keyword evidence="1" id="KW-1133">Transmembrane helix</keyword>
<protein>
    <recommendedName>
        <fullName evidence="3">Conjugal transfer protein</fullName>
    </recommendedName>
</protein>
<feature type="transmembrane region" description="Helical" evidence="1">
    <location>
        <begin position="26"/>
        <end position="52"/>
    </location>
</feature>
<accession>A0A3G8EVD2</accession>
<dbReference type="AlphaFoldDB" id="A0A3G8EVD2"/>
<reference evidence="2" key="1">
    <citation type="submission" date="2018-06" db="EMBL/GenBank/DDBJ databases">
        <title>Plasmids in strain Sa44.</title>
        <authorList>
            <person name="Chen K."/>
            <person name="Chen S."/>
        </authorList>
    </citation>
    <scope>NUCLEOTIDE SEQUENCE</scope>
    <source>
        <strain evidence="2">3-5</strain>
        <plasmid evidence="2">pSa44-CIP-CRO</plasmid>
    </source>
</reference>
<name>A0A3G8EVD2_SALET</name>
<gene>
    <name evidence="2" type="ORF">KADIGFNM_00009</name>
</gene>
<organism evidence="2">
    <name type="scientific">Salmonella enterica subsp. enterica serovar London</name>
    <dbReference type="NCBI Taxonomy" id="149390"/>
    <lineage>
        <taxon>Bacteria</taxon>
        <taxon>Pseudomonadati</taxon>
        <taxon>Pseudomonadota</taxon>
        <taxon>Gammaproteobacteria</taxon>
        <taxon>Enterobacterales</taxon>
        <taxon>Enterobacteriaceae</taxon>
        <taxon>Salmonella</taxon>
    </lineage>
</organism>
<keyword evidence="2" id="KW-0614">Plasmid</keyword>
<evidence type="ECO:0000313" key="2">
    <source>
        <dbReference type="EMBL" id="AZF85346.1"/>
    </source>
</evidence>
<dbReference type="EMBL" id="MH430881">
    <property type="protein sequence ID" value="AZF85346.1"/>
    <property type="molecule type" value="Genomic_DNA"/>
</dbReference>
<sequence length="104" mass="11958">MKREGFWRYATPPVNIQGVPLPFTMIYLFICPFPSKTTFWICTGIILFFVILDRSGWTVRTICTRIFSILRGPSPPVVHGGIATIRNHHETGLASIKFWSLYVR</sequence>
<evidence type="ECO:0008006" key="3">
    <source>
        <dbReference type="Google" id="ProtNLM"/>
    </source>
</evidence>
<geneLocation type="plasmid" evidence="2">
    <name>pSa44-CIP-CRO</name>
</geneLocation>
<proteinExistence type="predicted"/>
<keyword evidence="1" id="KW-0472">Membrane</keyword>
<evidence type="ECO:0000256" key="1">
    <source>
        <dbReference type="SAM" id="Phobius"/>
    </source>
</evidence>
<keyword evidence="1" id="KW-0812">Transmembrane</keyword>